<reference evidence="1" key="1">
    <citation type="journal article" date="2021" name="Proc. Natl. Acad. Sci. U.S.A.">
        <title>A Catalog of Tens of Thousands of Viruses from Human Metagenomes Reveals Hidden Associations with Chronic Diseases.</title>
        <authorList>
            <person name="Tisza M.J."/>
            <person name="Buck C.B."/>
        </authorList>
    </citation>
    <scope>NUCLEOTIDE SEQUENCE</scope>
    <source>
        <strain evidence="1">Ctp7F23</strain>
    </source>
</reference>
<organism evidence="1">
    <name type="scientific">Myoviridae sp. ctp7F23</name>
    <dbReference type="NCBI Taxonomy" id="2825174"/>
    <lineage>
        <taxon>Viruses</taxon>
        <taxon>Duplodnaviria</taxon>
        <taxon>Heunggongvirae</taxon>
        <taxon>Uroviricota</taxon>
        <taxon>Caudoviricetes</taxon>
    </lineage>
</organism>
<protein>
    <submittedName>
        <fullName evidence="1">Uncharacterized protein</fullName>
    </submittedName>
</protein>
<sequence>MPGTLVKSRVFVLLLFKIKRSNKNEMYMARIHRKAPNIP</sequence>
<proteinExistence type="predicted"/>
<accession>A0A8S5U8S6</accession>
<dbReference type="EMBL" id="BK016037">
    <property type="protein sequence ID" value="DAF90798.1"/>
    <property type="molecule type" value="Genomic_DNA"/>
</dbReference>
<evidence type="ECO:0000313" key="1">
    <source>
        <dbReference type="EMBL" id="DAF90798.1"/>
    </source>
</evidence>
<name>A0A8S5U8S6_9CAUD</name>